<evidence type="ECO:0000313" key="2">
    <source>
        <dbReference type="Proteomes" id="UP000078492"/>
    </source>
</evidence>
<name>A0A151J7J8_9HYME</name>
<gene>
    <name evidence="1" type="ORF">ALC57_07776</name>
</gene>
<accession>A0A151J7J8</accession>
<sequence>MEELANWPDKIGDIQYVINNTFHSSIKASLSKLLLGYDKRNHLDSSLIRFLNDLAKTTLVAEILEETRNRDGDIAIKASDKLKQYNKLYYDKHHKTPFLYITHSFVLLHYSASSRTILRRIFALTPTAYKFLEIGIAVEPISYVEITIGDTRIGGNRIVLPQVMWTAFVKKRVDIEQLMQSPTPSSSLVIQGLQTELVKIHDVDNVKLSLCKKCLYTKPSILFMLELEQCVEHVYCELCQYTNGVSEKFKYFVTYLR</sequence>
<dbReference type="AlphaFoldDB" id="A0A151J7J8"/>
<proteinExistence type="predicted"/>
<protein>
    <submittedName>
        <fullName evidence="1">Uncharacterized protein</fullName>
    </submittedName>
</protein>
<dbReference type="Proteomes" id="UP000078492">
    <property type="component" value="Unassembled WGS sequence"/>
</dbReference>
<dbReference type="EMBL" id="KQ979669">
    <property type="protein sequence ID" value="KYN19883.1"/>
    <property type="molecule type" value="Genomic_DNA"/>
</dbReference>
<reference evidence="1 2" key="1">
    <citation type="submission" date="2015-09" db="EMBL/GenBank/DDBJ databases">
        <title>Trachymyrmex cornetzi WGS genome.</title>
        <authorList>
            <person name="Nygaard S."/>
            <person name="Hu H."/>
            <person name="Boomsma J."/>
            <person name="Zhang G."/>
        </authorList>
    </citation>
    <scope>NUCLEOTIDE SEQUENCE [LARGE SCALE GENOMIC DNA]</scope>
    <source>
        <strain evidence="1">Tcor2-1</strain>
        <tissue evidence="1">Whole body</tissue>
    </source>
</reference>
<keyword evidence="2" id="KW-1185">Reference proteome</keyword>
<evidence type="ECO:0000313" key="1">
    <source>
        <dbReference type="EMBL" id="KYN19883.1"/>
    </source>
</evidence>
<organism evidence="1 2">
    <name type="scientific">Trachymyrmex cornetzi</name>
    <dbReference type="NCBI Taxonomy" id="471704"/>
    <lineage>
        <taxon>Eukaryota</taxon>
        <taxon>Metazoa</taxon>
        <taxon>Ecdysozoa</taxon>
        <taxon>Arthropoda</taxon>
        <taxon>Hexapoda</taxon>
        <taxon>Insecta</taxon>
        <taxon>Pterygota</taxon>
        <taxon>Neoptera</taxon>
        <taxon>Endopterygota</taxon>
        <taxon>Hymenoptera</taxon>
        <taxon>Apocrita</taxon>
        <taxon>Aculeata</taxon>
        <taxon>Formicoidea</taxon>
        <taxon>Formicidae</taxon>
        <taxon>Myrmicinae</taxon>
        <taxon>Trachymyrmex</taxon>
    </lineage>
</organism>